<dbReference type="InterPro" id="IPR011453">
    <property type="entry name" value="DUF1559"/>
</dbReference>
<name>A0A517Z4V7_9PLAN</name>
<keyword evidence="1" id="KW-0812">Transmembrane</keyword>
<dbReference type="Proteomes" id="UP000320496">
    <property type="component" value="Chromosome"/>
</dbReference>
<dbReference type="InterPro" id="IPR045584">
    <property type="entry name" value="Pilin-like"/>
</dbReference>
<dbReference type="NCBIfam" id="TIGR04294">
    <property type="entry name" value="pre_pil_HX9DG"/>
    <property type="match status" value="1"/>
</dbReference>
<keyword evidence="4" id="KW-1185">Reference proteome</keyword>
<feature type="transmembrane region" description="Helical" evidence="1">
    <location>
        <begin position="21"/>
        <end position="42"/>
    </location>
</feature>
<accession>A0A517Z4V7</accession>
<sequence>MTRQERIHNRIRNVRGGLSMIELIVVMGLIAVLAALTLPAVGKARQAARRTQCINNLRNIAFGLTQYDESKQRLPASGYYHIDPDRTHRLHSWAVEILPYINQGNLFDQLSPDRPLEDPANDALRRAQVPVYVCSTDLSRNPEKFGDLSYAVNGGVGFTVRRSGVRDCPVDREWTLLDLNGDGAGCTGDPDVDALDKKLFEAMGMFFLESRNNNVTRRHHSLGDVLDGTSQTFMLAENVRAGFDPDTELANFADSNPYRCAFYIGNPCPGGACNEGNVDYSRCNAGENRINSGLQSAEGSSPIPNSFHEGGVNVAYADGHVQFVSEQIDGAIYAALVSPQGLRLQGLPLEQVIVSGDGF</sequence>
<keyword evidence="1" id="KW-1133">Transmembrane helix</keyword>
<dbReference type="RefSeq" id="WP_197444235.1">
    <property type="nucleotide sequence ID" value="NZ_CP036275.1"/>
</dbReference>
<feature type="domain" description="DUF1559" evidence="2">
    <location>
        <begin position="43"/>
        <end position="329"/>
    </location>
</feature>
<dbReference type="Gene3D" id="3.30.700.10">
    <property type="entry name" value="Glycoprotein, Type 4 Pilin"/>
    <property type="match status" value="1"/>
</dbReference>
<keyword evidence="1" id="KW-0472">Membrane</keyword>
<dbReference type="Pfam" id="PF07596">
    <property type="entry name" value="SBP_bac_10"/>
    <property type="match status" value="1"/>
</dbReference>
<dbReference type="PANTHER" id="PTHR30093">
    <property type="entry name" value="GENERAL SECRETION PATHWAY PROTEIN G"/>
    <property type="match status" value="1"/>
</dbReference>
<evidence type="ECO:0000259" key="2">
    <source>
        <dbReference type="Pfam" id="PF07596"/>
    </source>
</evidence>
<dbReference type="AlphaFoldDB" id="A0A517Z4V7"/>
<dbReference type="InterPro" id="IPR027558">
    <property type="entry name" value="Pre_pil_HX9DG_C"/>
</dbReference>
<evidence type="ECO:0000256" key="1">
    <source>
        <dbReference type="SAM" id="Phobius"/>
    </source>
</evidence>
<gene>
    <name evidence="3" type="ORF">Mal4_17810</name>
</gene>
<organism evidence="3 4">
    <name type="scientific">Maioricimonas rarisocia</name>
    <dbReference type="NCBI Taxonomy" id="2528026"/>
    <lineage>
        <taxon>Bacteria</taxon>
        <taxon>Pseudomonadati</taxon>
        <taxon>Planctomycetota</taxon>
        <taxon>Planctomycetia</taxon>
        <taxon>Planctomycetales</taxon>
        <taxon>Planctomycetaceae</taxon>
        <taxon>Maioricimonas</taxon>
    </lineage>
</organism>
<evidence type="ECO:0000313" key="3">
    <source>
        <dbReference type="EMBL" id="QDU37467.1"/>
    </source>
</evidence>
<evidence type="ECO:0000313" key="4">
    <source>
        <dbReference type="Proteomes" id="UP000320496"/>
    </source>
</evidence>
<dbReference type="SUPFAM" id="SSF54523">
    <property type="entry name" value="Pili subunits"/>
    <property type="match status" value="1"/>
</dbReference>
<reference evidence="3 4" key="1">
    <citation type="submission" date="2019-02" db="EMBL/GenBank/DDBJ databases">
        <title>Deep-cultivation of Planctomycetes and their phenomic and genomic characterization uncovers novel biology.</title>
        <authorList>
            <person name="Wiegand S."/>
            <person name="Jogler M."/>
            <person name="Boedeker C."/>
            <person name="Pinto D."/>
            <person name="Vollmers J."/>
            <person name="Rivas-Marin E."/>
            <person name="Kohn T."/>
            <person name="Peeters S.H."/>
            <person name="Heuer A."/>
            <person name="Rast P."/>
            <person name="Oberbeckmann S."/>
            <person name="Bunk B."/>
            <person name="Jeske O."/>
            <person name="Meyerdierks A."/>
            <person name="Storesund J.E."/>
            <person name="Kallscheuer N."/>
            <person name="Luecker S."/>
            <person name="Lage O.M."/>
            <person name="Pohl T."/>
            <person name="Merkel B.J."/>
            <person name="Hornburger P."/>
            <person name="Mueller R.-W."/>
            <person name="Bruemmer F."/>
            <person name="Labrenz M."/>
            <person name="Spormann A.M."/>
            <person name="Op den Camp H."/>
            <person name="Overmann J."/>
            <person name="Amann R."/>
            <person name="Jetten M.S.M."/>
            <person name="Mascher T."/>
            <person name="Medema M.H."/>
            <person name="Devos D.P."/>
            <person name="Kaster A.-K."/>
            <person name="Ovreas L."/>
            <person name="Rohde M."/>
            <person name="Galperin M.Y."/>
            <person name="Jogler C."/>
        </authorList>
    </citation>
    <scope>NUCLEOTIDE SEQUENCE [LARGE SCALE GENOMIC DNA]</scope>
    <source>
        <strain evidence="3 4">Mal4</strain>
    </source>
</reference>
<dbReference type="PANTHER" id="PTHR30093:SF2">
    <property type="entry name" value="TYPE II SECRETION SYSTEM PROTEIN H"/>
    <property type="match status" value="1"/>
</dbReference>
<protein>
    <recommendedName>
        <fullName evidence="2">DUF1559 domain-containing protein</fullName>
    </recommendedName>
</protein>
<dbReference type="KEGG" id="mri:Mal4_17810"/>
<dbReference type="EMBL" id="CP036275">
    <property type="protein sequence ID" value="QDU37467.1"/>
    <property type="molecule type" value="Genomic_DNA"/>
</dbReference>
<proteinExistence type="predicted"/>